<dbReference type="EMBL" id="JBBNAG010000006">
    <property type="protein sequence ID" value="KAK9126272.1"/>
    <property type="molecule type" value="Genomic_DNA"/>
</dbReference>
<evidence type="ECO:0008006" key="3">
    <source>
        <dbReference type="Google" id="ProtNLM"/>
    </source>
</evidence>
<dbReference type="Proteomes" id="UP001419268">
    <property type="component" value="Unassembled WGS sequence"/>
</dbReference>
<dbReference type="PANTHER" id="PTHR35317:SF35">
    <property type="entry name" value="DUF4219 DOMAIN-CONTAINING PROTEIN"/>
    <property type="match status" value="1"/>
</dbReference>
<gene>
    <name evidence="1" type="ORF">Scep_015118</name>
</gene>
<dbReference type="PANTHER" id="PTHR35317">
    <property type="entry name" value="OS04G0629600 PROTEIN"/>
    <property type="match status" value="1"/>
</dbReference>
<dbReference type="Pfam" id="PF14223">
    <property type="entry name" value="Retrotran_gag_2"/>
    <property type="match status" value="1"/>
</dbReference>
<protein>
    <recommendedName>
        <fullName evidence="3">DUF4219 domain-containing protein</fullName>
    </recommendedName>
</protein>
<comment type="caution">
    <text evidence="1">The sequence shown here is derived from an EMBL/GenBank/DDBJ whole genome shotgun (WGS) entry which is preliminary data.</text>
</comment>
<evidence type="ECO:0000313" key="2">
    <source>
        <dbReference type="Proteomes" id="UP001419268"/>
    </source>
</evidence>
<accession>A0AAP0J4Q9</accession>
<keyword evidence="2" id="KW-1185">Reference proteome</keyword>
<dbReference type="AlphaFoldDB" id="A0AAP0J4Q9"/>
<organism evidence="1 2">
    <name type="scientific">Stephania cephalantha</name>
    <dbReference type="NCBI Taxonomy" id="152367"/>
    <lineage>
        <taxon>Eukaryota</taxon>
        <taxon>Viridiplantae</taxon>
        <taxon>Streptophyta</taxon>
        <taxon>Embryophyta</taxon>
        <taxon>Tracheophyta</taxon>
        <taxon>Spermatophyta</taxon>
        <taxon>Magnoliopsida</taxon>
        <taxon>Ranunculales</taxon>
        <taxon>Menispermaceae</taxon>
        <taxon>Menispermoideae</taxon>
        <taxon>Cissampelideae</taxon>
        <taxon>Stephania</taxon>
    </lineage>
</organism>
<sequence length="122" mass="13867">MSLFSPTFYGIRATLAMAMTSNGNAMGVTQPLIPMFKGKGYEFWNIRMKTLLKSQDLWDFVEIGCQDPDHEESRLQENKKKDSKALPIIQQVIHDSVFSRITAATTSKQAWPILQKEFHGDS</sequence>
<name>A0AAP0J4Q9_9MAGN</name>
<evidence type="ECO:0000313" key="1">
    <source>
        <dbReference type="EMBL" id="KAK9126272.1"/>
    </source>
</evidence>
<proteinExistence type="predicted"/>
<reference evidence="1 2" key="1">
    <citation type="submission" date="2024-01" db="EMBL/GenBank/DDBJ databases">
        <title>Genome assemblies of Stephania.</title>
        <authorList>
            <person name="Yang L."/>
        </authorList>
    </citation>
    <scope>NUCLEOTIDE SEQUENCE [LARGE SCALE GENOMIC DNA]</scope>
    <source>
        <strain evidence="1">JXDWG</strain>
        <tissue evidence="1">Leaf</tissue>
    </source>
</reference>